<evidence type="ECO:0000256" key="1">
    <source>
        <dbReference type="SAM" id="SignalP"/>
    </source>
</evidence>
<name>A0A1H5RW19_9SPHI</name>
<keyword evidence="1" id="KW-0732">Signal</keyword>
<organism evidence="2 3">
    <name type="scientific">Sphingobacterium lactis</name>
    <dbReference type="NCBI Taxonomy" id="797291"/>
    <lineage>
        <taxon>Bacteria</taxon>
        <taxon>Pseudomonadati</taxon>
        <taxon>Bacteroidota</taxon>
        <taxon>Sphingobacteriia</taxon>
        <taxon>Sphingobacteriales</taxon>
        <taxon>Sphingobacteriaceae</taxon>
        <taxon>Sphingobacterium</taxon>
    </lineage>
</organism>
<accession>A0A1H5RW19</accession>
<keyword evidence="3" id="KW-1185">Reference proteome</keyword>
<reference evidence="3" key="1">
    <citation type="submission" date="2016-10" db="EMBL/GenBank/DDBJ databases">
        <authorList>
            <person name="Varghese N."/>
            <person name="Submissions S."/>
        </authorList>
    </citation>
    <scope>NUCLEOTIDE SEQUENCE [LARGE SCALE GENOMIC DNA]</scope>
    <source>
        <strain evidence="3">DSM 22361</strain>
    </source>
</reference>
<feature type="chain" id="PRO_5009283404" evidence="1">
    <location>
        <begin position="20"/>
        <end position="216"/>
    </location>
</feature>
<sequence length="216" mass="23156">MKNLLKITLLLIMSISLLACNKDQVQQEVNESDVINGLIIAKSKIKKMNNLNSINKVGSVNNVNNTSEIDLTTLEQIKQVYIENLNIINVETGLNLTYDEREFNAMMSMVDQSSINNGFLIPNETVNQNLELIDQNGGQTIFNESQGILSTIYGVNTDSFNAVAKVNRARISWGCGIALASNFVATLGLGACVTGVGCPIAIAGKALALAGVATSC</sequence>
<dbReference type="EMBL" id="FNUT01000001">
    <property type="protein sequence ID" value="SEF42532.1"/>
    <property type="molecule type" value="Genomic_DNA"/>
</dbReference>
<dbReference type="RefSeq" id="WP_103904763.1">
    <property type="nucleotide sequence ID" value="NZ_CP049246.1"/>
</dbReference>
<feature type="signal peptide" evidence="1">
    <location>
        <begin position="1"/>
        <end position="19"/>
    </location>
</feature>
<dbReference type="PROSITE" id="PS51257">
    <property type="entry name" value="PROKAR_LIPOPROTEIN"/>
    <property type="match status" value="1"/>
</dbReference>
<dbReference type="Proteomes" id="UP000236731">
    <property type="component" value="Unassembled WGS sequence"/>
</dbReference>
<dbReference type="OrthoDB" id="10011260at2"/>
<dbReference type="AlphaFoldDB" id="A0A1H5RW19"/>
<proteinExistence type="predicted"/>
<evidence type="ECO:0000313" key="2">
    <source>
        <dbReference type="EMBL" id="SEF42532.1"/>
    </source>
</evidence>
<gene>
    <name evidence="2" type="ORF">SAMN05421877_10187</name>
</gene>
<protein>
    <submittedName>
        <fullName evidence="2">Uncharacterized protein</fullName>
    </submittedName>
</protein>
<evidence type="ECO:0000313" key="3">
    <source>
        <dbReference type="Proteomes" id="UP000236731"/>
    </source>
</evidence>